<evidence type="ECO:0000256" key="2">
    <source>
        <dbReference type="ARBA" id="ARBA00022525"/>
    </source>
</evidence>
<feature type="compositionally biased region" description="Low complexity" evidence="5">
    <location>
        <begin position="663"/>
        <end position="674"/>
    </location>
</feature>
<feature type="non-terminal residue" evidence="8">
    <location>
        <position position="1356"/>
    </location>
</feature>
<dbReference type="InterPro" id="IPR010294">
    <property type="entry name" value="ADAMTS_spacer1"/>
</dbReference>
<feature type="region of interest" description="Disordered" evidence="5">
    <location>
        <begin position="549"/>
        <end position="628"/>
    </location>
</feature>
<dbReference type="InterPro" id="IPR045371">
    <property type="entry name" value="ADAMTS_CR_3"/>
</dbReference>
<evidence type="ECO:0000256" key="1">
    <source>
        <dbReference type="ARBA" id="ARBA00004613"/>
    </source>
</evidence>
<dbReference type="Gene3D" id="2.60.120.830">
    <property type="match status" value="1"/>
</dbReference>
<reference evidence="8" key="1">
    <citation type="submission" date="2020-07" db="EMBL/GenBank/DDBJ databases">
        <title>Clarias magur genome sequencing, assembly and annotation.</title>
        <authorList>
            <person name="Kushwaha B."/>
            <person name="Kumar R."/>
            <person name="Das P."/>
            <person name="Joshi C.G."/>
            <person name="Kumar D."/>
            <person name="Nagpure N.S."/>
            <person name="Pandey M."/>
            <person name="Agarwal S."/>
            <person name="Srivastava S."/>
            <person name="Singh M."/>
            <person name="Sahoo L."/>
            <person name="Jayasankar P."/>
            <person name="Meher P.K."/>
            <person name="Koringa P.G."/>
            <person name="Iquebal M.A."/>
            <person name="Das S.P."/>
            <person name="Bit A."/>
            <person name="Patnaik S."/>
            <person name="Patel N."/>
            <person name="Shah T.M."/>
            <person name="Hinsu A."/>
            <person name="Jena J.K."/>
        </authorList>
    </citation>
    <scope>NUCLEOTIDE SEQUENCE</scope>
    <source>
        <strain evidence="8">CIFAMagur01</strain>
        <tissue evidence="8">Testis</tissue>
    </source>
</reference>
<feature type="compositionally biased region" description="Basic and acidic residues" evidence="5">
    <location>
        <begin position="1"/>
        <end position="27"/>
    </location>
</feature>
<dbReference type="PANTHER" id="PTHR13723:SF319">
    <property type="entry name" value="THROMBOSPONDIN TYPE 1 DOMAIN CONTAINING 4"/>
    <property type="match status" value="1"/>
</dbReference>
<dbReference type="Gene3D" id="3.80.10.10">
    <property type="entry name" value="Ribonuclease Inhibitor"/>
    <property type="match status" value="1"/>
</dbReference>
<dbReference type="GO" id="GO:0030198">
    <property type="term" value="P:extracellular matrix organization"/>
    <property type="evidence" value="ECO:0007669"/>
    <property type="project" value="TreeGrafter"/>
</dbReference>
<dbReference type="FunFam" id="2.20.100.10:FF:000005">
    <property type="entry name" value="ADAM metallopeptidase with thrombospondin type 1 motif 9"/>
    <property type="match status" value="2"/>
</dbReference>
<feature type="compositionally biased region" description="Polar residues" evidence="5">
    <location>
        <begin position="645"/>
        <end position="660"/>
    </location>
</feature>
<evidence type="ECO:0000256" key="3">
    <source>
        <dbReference type="ARBA" id="ARBA00022729"/>
    </source>
</evidence>
<comment type="caution">
    <text evidence="8">The sequence shown here is derived from an EMBL/GenBank/DDBJ whole genome shotgun (WGS) entry which is preliminary data.</text>
</comment>
<feature type="compositionally biased region" description="Basic and acidic residues" evidence="5">
    <location>
        <begin position="570"/>
        <end position="583"/>
    </location>
</feature>
<evidence type="ECO:0000259" key="7">
    <source>
        <dbReference type="Pfam" id="PF19236"/>
    </source>
</evidence>
<feature type="compositionally biased region" description="Polar residues" evidence="5">
    <location>
        <begin position="607"/>
        <end position="623"/>
    </location>
</feature>
<feature type="domain" description="ADAMTS/ADAMTS-like cysteine-rich" evidence="7">
    <location>
        <begin position="746"/>
        <end position="827"/>
    </location>
</feature>
<dbReference type="PROSITE" id="PS50092">
    <property type="entry name" value="TSP1"/>
    <property type="match status" value="7"/>
</dbReference>
<feature type="region of interest" description="Disordered" evidence="5">
    <location>
        <begin position="645"/>
        <end position="705"/>
    </location>
</feature>
<dbReference type="EMBL" id="QNUK01000348">
    <property type="protein sequence ID" value="KAF5894946.1"/>
    <property type="molecule type" value="Genomic_DNA"/>
</dbReference>
<dbReference type="OrthoDB" id="10062690at2759"/>
<dbReference type="GO" id="GO:0006508">
    <property type="term" value="P:proteolysis"/>
    <property type="evidence" value="ECO:0007669"/>
    <property type="project" value="TreeGrafter"/>
</dbReference>
<proteinExistence type="predicted"/>
<evidence type="ECO:0000313" key="8">
    <source>
        <dbReference type="EMBL" id="KAF5894946.1"/>
    </source>
</evidence>
<sequence length="1356" mass="150508">EEDRRTASLLARKEDEKKRESHKQAAHKEKRRLAIRNAAQQWEESRSFLELPAQNGAKEELSPETSPAHSPGQTNGITQEPSPDDLRRDRGSPLTVPERPAGGSDNKLRSSSRPNSPRDPRLQEAGGASVQSLSLSESHVAELDGETVRLFGPGALETLERGWGVQTASAVTTIAFRYIQYDSIVPTLPRIRLKFPNLTHLIFRETNITRLLQLAALAQVKRLEQVTVDPEGNPVVGLSLWRAFLIYRLNHLNLQRINGTEVTMNDVMAAERHFGTLGHVASTETPHCRLLLLLEESRKRQLQFLLEGRVRRFGLSPEELRENGKLLGESMSRALFNYHSKETGGSDSPEETGSEVLERSAVVDQYLRGLVHSASSTSVKGDALHKLWPTMFVEMRLSNERKARCLSKINSHHRRRAHREWAESVKVALCPRRALHFLSSMNTVSCVSVVMVIALLWTNLSAGQLTLDHKKVSPRPAVEPHILNNDPSGSWGSWGPWGDCSRSCGAGVQEQSRPCFRTYSPPATVYSSRQGPHTGHQDSNVVISALKPSVPVHHGNNRPLPDARGSHHTSRGETRKQQSEARPGRRRGSSTRISPGMYGYGKMPYVVSSQRDPGQSVYSQRQPRSPAEYRYNSYRQQQKYRNTAQSLPQNTHHGTSQQASWVPLHQPSSSLQSQGKPHPSGTLTSGFSQASSPGRPHNPSQLPASSCSGAASQYKICNVNACPTASRNIRDIQCSSYNNHPFMGRLYEWEPFNEVPGAQLCELNCRAIGYRFYVRQSERVVDGTPCGQNATAICVAGTCQSPGCDELLGSGKVLDKCGVCGGDNTACRLVSGLFQHSLSKVGYHKIVEIPEGATKINITEMVKSQNYLALRSRSGRSIINGNWAIDRPGKYEGGGTMFTYRRPNEISSTAGESFLAEGPTKEILDVYMIYQQPNPRVHYEYILPSENSISTTTDSEEGNTVNGEAGYDQYGRRPSQEGHEHIDGHSNPPHAPENQVPPRKYREHNWKLTGTTDCSVSCGRGIKHTLFSCVHRVTHERVSDSQCDGATKPSPQEEPCNVQPCPAFWDIGEWSECSKTCGLGMQHRQILCRQFYANRTLTVPAKRCEHLERPESSSTCQLKICSEWQIRSEWSTCSMPCGVGQRTREVHCVSNVGDIVEDEECNMNLRPRDIENCDTGPCARSWFYTDWGEQCSAECGFGVRSRSVVCLSNLVSSVPLEGCGAERPPQAQPCNNGPCESRTEWFTGPWGQCSAECGTGSQQRTVVCMMKSEESYAVMPPYECSSLDKPLSQQSCSAKACGAKWYYTDWSACSKTCEGGFRVREVRCLSDDMMPSEGCEEQVKPADKEECNPDPCVPQI</sequence>
<dbReference type="InterPro" id="IPR000884">
    <property type="entry name" value="TSP1_rpt"/>
</dbReference>
<evidence type="ECO:0000259" key="6">
    <source>
        <dbReference type="Pfam" id="PF05986"/>
    </source>
</evidence>
<name>A0A8J4WXU0_CLAMG</name>
<organism evidence="8 9">
    <name type="scientific">Clarias magur</name>
    <name type="common">Asian catfish</name>
    <name type="synonym">Macropteronotus magur</name>
    <dbReference type="NCBI Taxonomy" id="1594786"/>
    <lineage>
        <taxon>Eukaryota</taxon>
        <taxon>Metazoa</taxon>
        <taxon>Chordata</taxon>
        <taxon>Craniata</taxon>
        <taxon>Vertebrata</taxon>
        <taxon>Euteleostomi</taxon>
        <taxon>Actinopterygii</taxon>
        <taxon>Neopterygii</taxon>
        <taxon>Teleostei</taxon>
        <taxon>Ostariophysi</taxon>
        <taxon>Siluriformes</taxon>
        <taxon>Clariidae</taxon>
        <taxon>Clarias</taxon>
    </lineage>
</organism>
<accession>A0A8J4WXU0</accession>
<dbReference type="GO" id="GO:0005576">
    <property type="term" value="C:extracellular region"/>
    <property type="evidence" value="ECO:0007669"/>
    <property type="project" value="UniProtKB-SubCell"/>
</dbReference>
<gene>
    <name evidence="8" type="primary">thsd4</name>
    <name evidence="8" type="ORF">DAT39_015340</name>
</gene>
<keyword evidence="9" id="KW-1185">Reference proteome</keyword>
<dbReference type="PANTHER" id="PTHR13723">
    <property type="entry name" value="ADAMTS A DISINTEGRIN AND METALLOPROTEASE WITH THROMBOSPONDIN MOTIFS PROTEASE"/>
    <property type="match status" value="1"/>
</dbReference>
<dbReference type="Proteomes" id="UP000727407">
    <property type="component" value="Unassembled WGS sequence"/>
</dbReference>
<feature type="non-terminal residue" evidence="8">
    <location>
        <position position="1"/>
    </location>
</feature>
<keyword evidence="3" id="KW-0732">Signal</keyword>
<dbReference type="FunFam" id="2.60.120.830:FF:000001">
    <property type="entry name" value="A disintegrin and metalloproteinase with thrombospondin motifs 1"/>
    <property type="match status" value="1"/>
</dbReference>
<dbReference type="Pfam" id="PF00090">
    <property type="entry name" value="TSP_1"/>
    <property type="match status" value="1"/>
</dbReference>
<dbReference type="GO" id="GO:0031012">
    <property type="term" value="C:extracellular matrix"/>
    <property type="evidence" value="ECO:0007669"/>
    <property type="project" value="TreeGrafter"/>
</dbReference>
<keyword evidence="4" id="KW-0677">Repeat</keyword>
<dbReference type="Gene3D" id="2.20.100.10">
    <property type="entry name" value="Thrombospondin type-1 (TSP1) repeat"/>
    <property type="match status" value="7"/>
</dbReference>
<dbReference type="GO" id="GO:0004222">
    <property type="term" value="F:metalloendopeptidase activity"/>
    <property type="evidence" value="ECO:0007669"/>
    <property type="project" value="TreeGrafter"/>
</dbReference>
<dbReference type="Pfam" id="PF05986">
    <property type="entry name" value="ADAMTS_spacer1"/>
    <property type="match status" value="1"/>
</dbReference>
<evidence type="ECO:0000256" key="4">
    <source>
        <dbReference type="ARBA" id="ARBA00022737"/>
    </source>
</evidence>
<dbReference type="SUPFAM" id="SSF82895">
    <property type="entry name" value="TSP-1 type 1 repeat"/>
    <property type="match status" value="7"/>
</dbReference>
<feature type="region of interest" description="Disordered" evidence="5">
    <location>
        <begin position="1"/>
        <end position="133"/>
    </location>
</feature>
<keyword evidence="2" id="KW-0964">Secreted</keyword>
<comment type="subcellular location">
    <subcellularLocation>
        <location evidence="1">Secreted</location>
    </subcellularLocation>
</comment>
<evidence type="ECO:0000313" key="9">
    <source>
        <dbReference type="Proteomes" id="UP000727407"/>
    </source>
</evidence>
<dbReference type="InterPro" id="IPR050439">
    <property type="entry name" value="ADAMTS_ADAMTS-like"/>
</dbReference>
<protein>
    <submittedName>
        <fullName evidence="8">Thrombospondin type-1 domain-containing protein 4 isoform X1</fullName>
    </submittedName>
</protein>
<feature type="compositionally biased region" description="Polar residues" evidence="5">
    <location>
        <begin position="681"/>
        <end position="705"/>
    </location>
</feature>
<evidence type="ECO:0000256" key="5">
    <source>
        <dbReference type="SAM" id="MobiDB-lite"/>
    </source>
</evidence>
<feature type="compositionally biased region" description="Basic and acidic residues" evidence="5">
    <location>
        <begin position="970"/>
        <end position="984"/>
    </location>
</feature>
<feature type="compositionally biased region" description="Polar residues" evidence="5">
    <location>
        <begin position="949"/>
        <end position="962"/>
    </location>
</feature>
<dbReference type="InterPro" id="IPR036383">
    <property type="entry name" value="TSP1_rpt_sf"/>
</dbReference>
<dbReference type="Pfam" id="PF19236">
    <property type="entry name" value="ADAMTS_CR_3"/>
    <property type="match status" value="1"/>
</dbReference>
<dbReference type="SMART" id="SM00209">
    <property type="entry name" value="TSP1"/>
    <property type="match status" value="7"/>
</dbReference>
<feature type="compositionally biased region" description="Polar residues" evidence="5">
    <location>
        <begin position="63"/>
        <end position="81"/>
    </location>
</feature>
<dbReference type="Pfam" id="PF19030">
    <property type="entry name" value="TSP1_ADAMTS"/>
    <property type="match status" value="6"/>
</dbReference>
<dbReference type="InterPro" id="IPR032675">
    <property type="entry name" value="LRR_dom_sf"/>
</dbReference>
<feature type="domain" description="ADAMTS/ADAMTS-like Spacer 1" evidence="6">
    <location>
        <begin position="830"/>
        <end position="944"/>
    </location>
</feature>
<feature type="region of interest" description="Disordered" evidence="5">
    <location>
        <begin position="949"/>
        <end position="998"/>
    </location>
</feature>